<evidence type="ECO:0000256" key="4">
    <source>
        <dbReference type="ARBA" id="ARBA00022691"/>
    </source>
</evidence>
<evidence type="ECO:0000313" key="8">
    <source>
        <dbReference type="Proteomes" id="UP000010483"/>
    </source>
</evidence>
<dbReference type="Gene3D" id="3.40.1280.10">
    <property type="match status" value="1"/>
</dbReference>
<accession>K9YJ87</accession>
<evidence type="ECO:0000256" key="3">
    <source>
        <dbReference type="ARBA" id="ARBA00022679"/>
    </source>
</evidence>
<evidence type="ECO:0000256" key="1">
    <source>
        <dbReference type="ARBA" id="ARBA00007228"/>
    </source>
</evidence>
<dbReference type="SUPFAM" id="SSF75217">
    <property type="entry name" value="alpha/beta knot"/>
    <property type="match status" value="1"/>
</dbReference>
<dbReference type="GO" id="GO:0160206">
    <property type="term" value="F:tRNA (cytidine(32)/uridine(32)-2'-O)-methyltransferase activity"/>
    <property type="evidence" value="ECO:0007669"/>
    <property type="project" value="UniProtKB-EC"/>
</dbReference>
<dbReference type="KEGG" id="csn:Cyast_0491"/>
<feature type="domain" description="tRNA/rRNA methyltransferase SpoU type" evidence="6">
    <location>
        <begin position="7"/>
        <end position="155"/>
    </location>
</feature>
<keyword evidence="2 5" id="KW-0489">Methyltransferase</keyword>
<keyword evidence="5" id="KW-0819">tRNA processing</keyword>
<dbReference type="PIRSF" id="PIRSF004808">
    <property type="entry name" value="LasT"/>
    <property type="match status" value="1"/>
</dbReference>
<comment type="catalytic activity">
    <reaction evidence="5">
        <text>cytidine(32) in tRNA + S-adenosyl-L-methionine = 2'-O-methylcytidine(32) in tRNA + S-adenosyl-L-homocysteine + H(+)</text>
        <dbReference type="Rhea" id="RHEA:42932"/>
        <dbReference type="Rhea" id="RHEA-COMP:10288"/>
        <dbReference type="Rhea" id="RHEA-COMP:10289"/>
        <dbReference type="ChEBI" id="CHEBI:15378"/>
        <dbReference type="ChEBI" id="CHEBI:57856"/>
        <dbReference type="ChEBI" id="CHEBI:59789"/>
        <dbReference type="ChEBI" id="CHEBI:74495"/>
        <dbReference type="ChEBI" id="CHEBI:82748"/>
        <dbReference type="EC" id="2.1.1.200"/>
    </reaction>
</comment>
<dbReference type="AlphaFoldDB" id="K9YJ87"/>
<evidence type="ECO:0000313" key="7">
    <source>
        <dbReference type="EMBL" id="AFZ46470.1"/>
    </source>
</evidence>
<dbReference type="GO" id="GO:0106339">
    <property type="term" value="F:tRNA (cytidine(32)-2'-O)-methyltransferase activity"/>
    <property type="evidence" value="ECO:0007669"/>
    <property type="project" value="RHEA"/>
</dbReference>
<proteinExistence type="inferred from homology"/>
<comment type="catalytic activity">
    <reaction evidence="5">
        <text>uridine(32) in tRNA + S-adenosyl-L-methionine = 2'-O-methyluridine(32) in tRNA + S-adenosyl-L-homocysteine + H(+)</text>
        <dbReference type="Rhea" id="RHEA:42936"/>
        <dbReference type="Rhea" id="RHEA-COMP:10107"/>
        <dbReference type="Rhea" id="RHEA-COMP:10290"/>
        <dbReference type="ChEBI" id="CHEBI:15378"/>
        <dbReference type="ChEBI" id="CHEBI:57856"/>
        <dbReference type="ChEBI" id="CHEBI:59789"/>
        <dbReference type="ChEBI" id="CHEBI:65315"/>
        <dbReference type="ChEBI" id="CHEBI:74478"/>
        <dbReference type="EC" id="2.1.1.200"/>
    </reaction>
</comment>
<dbReference type="STRING" id="292563.Cyast_0491"/>
<dbReference type="EC" id="2.1.1.200" evidence="5"/>
<name>K9YJ87_CYASC</name>
<dbReference type="Proteomes" id="UP000010483">
    <property type="component" value="Chromosome"/>
</dbReference>
<comment type="subunit">
    <text evidence="5">Homodimer.</text>
</comment>
<dbReference type="PANTHER" id="PTHR42786:SF2">
    <property type="entry name" value="TRNA (CYTIDINE_URIDINE-2'-O-)-METHYLTRANSFERASE TRMJ"/>
    <property type="match status" value="1"/>
</dbReference>
<dbReference type="InterPro" id="IPR001537">
    <property type="entry name" value="SpoU_MeTrfase"/>
</dbReference>
<dbReference type="InterPro" id="IPR004384">
    <property type="entry name" value="RNA_MeTrfase_TrmJ/LasT"/>
</dbReference>
<dbReference type="CDD" id="cd18093">
    <property type="entry name" value="SpoU-like_TrmJ"/>
    <property type="match status" value="1"/>
</dbReference>
<dbReference type="InterPro" id="IPR029028">
    <property type="entry name" value="Alpha/beta_knot_MTases"/>
</dbReference>
<dbReference type="GO" id="GO:0002128">
    <property type="term" value="P:tRNA nucleoside ribose methylation"/>
    <property type="evidence" value="ECO:0007669"/>
    <property type="project" value="TreeGrafter"/>
</dbReference>
<evidence type="ECO:0000256" key="5">
    <source>
        <dbReference type="RuleBase" id="RU362024"/>
    </source>
</evidence>
<evidence type="ECO:0000259" key="6">
    <source>
        <dbReference type="Pfam" id="PF00588"/>
    </source>
</evidence>
<comment type="function">
    <text evidence="5">Catalyzes the formation of 2'O-methylated cytidine (Cm32) or 2'O-methylated uridine (Um32) at position 32 in tRNA.</text>
</comment>
<sequence>MSFGDGIKIVLVEPAGERNIGSIARVMKNMGLTALVLVNPQCDPFSEEARLMAVHGADVLQGAMVVGSLPEGLRDCQRAIATTARPRGIPTKLETPREALPWLWEKNINSALIFGPEDRGLSNQELSYAQRFICIPSNPEYPSLNLAQAVGVCAYELYQHFHNQQSPPTNQEEDTELASLEVLEGYYQHLESVLLKINYLYPHTAPAKMEKFRRLINRAHLQPQEVAMLRGILRQAEWAIAQNREK</sequence>
<dbReference type="GO" id="GO:0005829">
    <property type="term" value="C:cytosol"/>
    <property type="evidence" value="ECO:0007669"/>
    <property type="project" value="TreeGrafter"/>
</dbReference>
<comment type="similarity">
    <text evidence="1">Belongs to the class IV-like SAM-binding methyltransferase superfamily. RNA methyltransferase TrmH family.</text>
</comment>
<dbReference type="PATRIC" id="fig|292563.3.peg.512"/>
<dbReference type="Gene3D" id="1.10.8.590">
    <property type="match status" value="1"/>
</dbReference>
<keyword evidence="5" id="KW-0963">Cytoplasm</keyword>
<gene>
    <name evidence="5" type="primary">trmJ</name>
    <name evidence="7" type="ordered locus">Cyast_0491</name>
</gene>
<keyword evidence="8" id="KW-1185">Reference proteome</keyword>
<dbReference type="InterPro" id="IPR029026">
    <property type="entry name" value="tRNA_m1G_MTases_N"/>
</dbReference>
<dbReference type="GO" id="GO:0003723">
    <property type="term" value="F:RNA binding"/>
    <property type="evidence" value="ECO:0007669"/>
    <property type="project" value="InterPro"/>
</dbReference>
<reference evidence="8" key="1">
    <citation type="journal article" date="2013" name="Proc. Natl. Acad. Sci. U.S.A.">
        <title>Improving the coverage of the cyanobacterial phylum using diversity-driven genome sequencing.</title>
        <authorList>
            <person name="Shih P.M."/>
            <person name="Wu D."/>
            <person name="Latifi A."/>
            <person name="Axen S.D."/>
            <person name="Fewer D.P."/>
            <person name="Talla E."/>
            <person name="Calteau A."/>
            <person name="Cai F."/>
            <person name="Tandeau de Marsac N."/>
            <person name="Rippka R."/>
            <person name="Herdman M."/>
            <person name="Sivonen K."/>
            <person name="Coursin T."/>
            <person name="Laurent T."/>
            <person name="Goodwin L."/>
            <person name="Nolan M."/>
            <person name="Davenport K.W."/>
            <person name="Han C.S."/>
            <person name="Rubin E.M."/>
            <person name="Eisen J.A."/>
            <person name="Woyke T."/>
            <person name="Gugger M."/>
            <person name="Kerfeld C.A."/>
        </authorList>
    </citation>
    <scope>NUCLEOTIDE SEQUENCE [LARGE SCALE GENOMIC DNA]</scope>
    <source>
        <strain evidence="8">ATCC 29140 / PCC 7202</strain>
    </source>
</reference>
<keyword evidence="3" id="KW-0808">Transferase</keyword>
<keyword evidence="4 5" id="KW-0949">S-adenosyl-L-methionine</keyword>
<protein>
    <recommendedName>
        <fullName evidence="5">tRNA (cytidine/uridine-2'-O-)-methyltransferase TrmJ</fullName>
        <ecNumber evidence="5">2.1.1.200</ecNumber>
    </recommendedName>
    <alternativeName>
        <fullName evidence="5">tRNA (cytidine(32)/uridine(32)-2'-O)-methyltransferase</fullName>
    </alternativeName>
    <alternativeName>
        <fullName evidence="5">tRNA Cm32/Um32 methyltransferase</fullName>
    </alternativeName>
</protein>
<dbReference type="HOGENOM" id="CLU_056931_3_0_3"/>
<comment type="subcellular location">
    <subcellularLocation>
        <location evidence="5">Cytoplasm</location>
    </subcellularLocation>
</comment>
<dbReference type="NCBIfam" id="TIGR00050">
    <property type="entry name" value="rRNA_methyl_1"/>
    <property type="match status" value="1"/>
</dbReference>
<dbReference type="EMBL" id="CP003940">
    <property type="protein sequence ID" value="AFZ46470.1"/>
    <property type="molecule type" value="Genomic_DNA"/>
</dbReference>
<dbReference type="Pfam" id="PF00588">
    <property type="entry name" value="SpoU_methylase"/>
    <property type="match status" value="1"/>
</dbReference>
<organism evidence="7 8">
    <name type="scientific">Cyanobacterium stanieri (strain ATCC 29140 / PCC 7202)</name>
    <dbReference type="NCBI Taxonomy" id="292563"/>
    <lineage>
        <taxon>Bacteria</taxon>
        <taxon>Bacillati</taxon>
        <taxon>Cyanobacteriota</taxon>
        <taxon>Cyanophyceae</taxon>
        <taxon>Oscillatoriophycideae</taxon>
        <taxon>Chroococcales</taxon>
        <taxon>Geminocystaceae</taxon>
        <taxon>Cyanobacterium</taxon>
    </lineage>
</organism>
<dbReference type="eggNOG" id="COG0565">
    <property type="taxonomic scope" value="Bacteria"/>
</dbReference>
<evidence type="ECO:0000256" key="2">
    <source>
        <dbReference type="ARBA" id="ARBA00022603"/>
    </source>
</evidence>
<dbReference type="PANTHER" id="PTHR42786">
    <property type="entry name" value="TRNA/RRNA METHYLTRANSFERASE"/>
    <property type="match status" value="1"/>
</dbReference>